<feature type="transmembrane region" description="Helical" evidence="6">
    <location>
        <begin position="295"/>
        <end position="314"/>
    </location>
</feature>
<dbReference type="PROSITE" id="PS50850">
    <property type="entry name" value="MFS"/>
    <property type="match status" value="1"/>
</dbReference>
<accession>A0ABR7XWT7</accession>
<keyword evidence="3 6" id="KW-0812">Transmembrane</keyword>
<feature type="transmembrane region" description="Helical" evidence="6">
    <location>
        <begin position="269"/>
        <end position="288"/>
    </location>
</feature>
<proteinExistence type="predicted"/>
<evidence type="ECO:0000256" key="3">
    <source>
        <dbReference type="ARBA" id="ARBA00022692"/>
    </source>
</evidence>
<comment type="caution">
    <text evidence="8">The sequence shown here is derived from an EMBL/GenBank/DDBJ whole genome shotgun (WGS) entry which is preliminary data.</text>
</comment>
<gene>
    <name evidence="8" type="ORF">H8B21_18270</name>
</gene>
<dbReference type="PANTHER" id="PTHR43702:SF12">
    <property type="entry name" value="N-ACETYL GLUCOSAMINE TRANSPORTER NAGP"/>
    <property type="match status" value="1"/>
</dbReference>
<evidence type="ECO:0000256" key="5">
    <source>
        <dbReference type="ARBA" id="ARBA00023136"/>
    </source>
</evidence>
<dbReference type="InterPro" id="IPR011701">
    <property type="entry name" value="MFS"/>
</dbReference>
<keyword evidence="2" id="KW-1003">Cell membrane</keyword>
<feature type="transmembrane region" description="Helical" evidence="6">
    <location>
        <begin position="182"/>
        <end position="203"/>
    </location>
</feature>
<feature type="transmembrane region" description="Helical" evidence="6">
    <location>
        <begin position="320"/>
        <end position="342"/>
    </location>
</feature>
<feature type="transmembrane region" description="Helical" evidence="6">
    <location>
        <begin position="354"/>
        <end position="373"/>
    </location>
</feature>
<evidence type="ECO:0000313" key="8">
    <source>
        <dbReference type="EMBL" id="MBD1423510.1"/>
    </source>
</evidence>
<feature type="domain" description="Major facilitator superfamily (MFS) profile" evidence="7">
    <location>
        <begin position="7"/>
        <end position="409"/>
    </location>
</feature>
<organism evidence="8 9">
    <name type="scientific">Sphingobacterium chuzhouense</name>
    <dbReference type="NCBI Taxonomy" id="1742264"/>
    <lineage>
        <taxon>Bacteria</taxon>
        <taxon>Pseudomonadati</taxon>
        <taxon>Bacteroidota</taxon>
        <taxon>Sphingobacteriia</taxon>
        <taxon>Sphingobacteriales</taxon>
        <taxon>Sphingobacteriaceae</taxon>
        <taxon>Sphingobacterium</taxon>
    </lineage>
</organism>
<evidence type="ECO:0000313" key="9">
    <source>
        <dbReference type="Proteomes" id="UP000651112"/>
    </source>
</evidence>
<dbReference type="InterPro" id="IPR020846">
    <property type="entry name" value="MFS_dom"/>
</dbReference>
<dbReference type="Proteomes" id="UP000651112">
    <property type="component" value="Unassembled WGS sequence"/>
</dbReference>
<evidence type="ECO:0000259" key="7">
    <source>
        <dbReference type="PROSITE" id="PS50850"/>
    </source>
</evidence>
<feature type="transmembrane region" description="Helical" evidence="6">
    <location>
        <begin position="73"/>
        <end position="91"/>
    </location>
</feature>
<evidence type="ECO:0000256" key="2">
    <source>
        <dbReference type="ARBA" id="ARBA00022475"/>
    </source>
</evidence>
<feature type="transmembrane region" description="Helical" evidence="6">
    <location>
        <begin position="128"/>
        <end position="150"/>
    </location>
</feature>
<feature type="transmembrane region" description="Helical" evidence="6">
    <location>
        <begin position="97"/>
        <end position="116"/>
    </location>
</feature>
<keyword evidence="4 6" id="KW-1133">Transmembrane helix</keyword>
<keyword evidence="9" id="KW-1185">Reference proteome</keyword>
<dbReference type="InterPro" id="IPR036259">
    <property type="entry name" value="MFS_trans_sf"/>
</dbReference>
<dbReference type="SUPFAM" id="SSF103473">
    <property type="entry name" value="MFS general substrate transporter"/>
    <property type="match status" value="1"/>
</dbReference>
<evidence type="ECO:0000256" key="6">
    <source>
        <dbReference type="SAM" id="Phobius"/>
    </source>
</evidence>
<dbReference type="Gene3D" id="1.20.1250.20">
    <property type="entry name" value="MFS general substrate transporter like domains"/>
    <property type="match status" value="2"/>
</dbReference>
<dbReference type="EMBL" id="JACNYL010000005">
    <property type="protein sequence ID" value="MBD1423510.1"/>
    <property type="molecule type" value="Genomic_DNA"/>
</dbReference>
<protein>
    <submittedName>
        <fullName evidence="8">MFS transporter</fullName>
    </submittedName>
</protein>
<feature type="transmembrane region" description="Helical" evidence="6">
    <location>
        <begin position="39"/>
        <end position="61"/>
    </location>
</feature>
<dbReference type="Pfam" id="PF07690">
    <property type="entry name" value="MFS_1"/>
    <property type="match status" value="1"/>
</dbReference>
<evidence type="ECO:0000256" key="4">
    <source>
        <dbReference type="ARBA" id="ARBA00022989"/>
    </source>
</evidence>
<feature type="transmembrane region" description="Helical" evidence="6">
    <location>
        <begin position="379"/>
        <end position="400"/>
    </location>
</feature>
<dbReference type="RefSeq" id="WP_190315290.1">
    <property type="nucleotide sequence ID" value="NZ_JACNYL010000005.1"/>
</dbReference>
<reference evidence="8 9" key="1">
    <citation type="submission" date="2020-08" db="EMBL/GenBank/DDBJ databases">
        <title>Sphingobacterium sp. DN00404 isolated from aquaculture water.</title>
        <authorList>
            <person name="Zhang M."/>
        </authorList>
    </citation>
    <scope>NUCLEOTIDE SEQUENCE [LARGE SCALE GENOMIC DNA]</scope>
    <source>
        <strain evidence="8 9">KCTC 42746</strain>
    </source>
</reference>
<keyword evidence="5 6" id="KW-0472">Membrane</keyword>
<evidence type="ECO:0000256" key="1">
    <source>
        <dbReference type="ARBA" id="ARBA00004429"/>
    </source>
</evidence>
<dbReference type="InterPro" id="IPR050375">
    <property type="entry name" value="MFS_TsgA-like"/>
</dbReference>
<name>A0ABR7XWT7_9SPHI</name>
<dbReference type="PANTHER" id="PTHR43702">
    <property type="entry name" value="L-FUCOSE-PROTON SYMPORTER"/>
    <property type="match status" value="1"/>
</dbReference>
<feature type="transmembrane region" description="Helical" evidence="6">
    <location>
        <begin position="7"/>
        <end position="33"/>
    </location>
</feature>
<feature type="transmembrane region" description="Helical" evidence="6">
    <location>
        <begin position="229"/>
        <end position="249"/>
    </location>
</feature>
<sequence length="418" mass="46131">MQRSKFLVAIILVIWFVISFVTNIIGPLIPIVIETYQLSLTMAAFLPFSFFLAYGVMSIPAGMMVERLGEKKSMLIAFTLNFLGSIAIAVYPVYTIALGSLFTIGIGMAMLQVIINPLMRVAGGEENFAFYSVLGQLVFGLGSFVGPFVFTYLMQKIAQPASADGIAKFLSSLIRGEMNWTVLYWLFSLIFIVVFLTVALINIPKVNRKQDEKAGTLSLYAELLKDKKVILFFLGIVAYVGTEQALANWMSEFLKQYHGVDPTTEGARVIAWFWGLMSIGCFVGLGLLRIFDSRLILKIASAITLVMITFALFGVKGISYYAFMACGFSISVMFSIIFSLALNSVLKHHGSFSGILCSGIFGGALMPLIVGSLGDYIGLRYAMTVLYLTVGYILFLAYYAKPLIPNKTVEIKELFRPN</sequence>
<comment type="subcellular location">
    <subcellularLocation>
        <location evidence="1">Cell inner membrane</location>
        <topology evidence="1">Multi-pass membrane protein</topology>
    </subcellularLocation>
</comment>